<feature type="domain" description="ParB-like N-terminal" evidence="2">
    <location>
        <begin position="14"/>
        <end position="105"/>
    </location>
</feature>
<keyword evidence="3" id="KW-0614">Plasmid</keyword>
<accession>A8ZPS3</accession>
<evidence type="ECO:0000313" key="4">
    <source>
        <dbReference type="Proteomes" id="UP000000268"/>
    </source>
</evidence>
<name>A8ZPS3_ACAM1</name>
<dbReference type="AlphaFoldDB" id="A8ZPS3"/>
<evidence type="ECO:0000313" key="3">
    <source>
        <dbReference type="EMBL" id="ABW33054.1"/>
    </source>
</evidence>
<reference evidence="3 4" key="1">
    <citation type="journal article" date="2008" name="Proc. Natl. Acad. Sci. U.S.A.">
        <title>Niche adaptation and genome expansion in the chlorophyll d-producing cyanobacterium Acaryochloris marina.</title>
        <authorList>
            <person name="Swingley W.D."/>
            <person name="Chen M."/>
            <person name="Cheung P.C."/>
            <person name="Conrad A.L."/>
            <person name="Dejesa L.C."/>
            <person name="Hao J."/>
            <person name="Honchak B.M."/>
            <person name="Karbach L.E."/>
            <person name="Kurdoglu A."/>
            <person name="Lahiri S."/>
            <person name="Mastrian S.D."/>
            <person name="Miyashita H."/>
            <person name="Page L."/>
            <person name="Ramakrishna P."/>
            <person name="Satoh S."/>
            <person name="Sattley W.M."/>
            <person name="Shimada Y."/>
            <person name="Taylor H.L."/>
            <person name="Tomo T."/>
            <person name="Tsuchiya T."/>
            <person name="Wang Z.T."/>
            <person name="Raymond J."/>
            <person name="Mimuro M."/>
            <person name="Blankenship R.E."/>
            <person name="Touchman J.W."/>
        </authorList>
    </citation>
    <scope>NUCLEOTIDE SEQUENCE [LARGE SCALE GENOMIC DNA]</scope>
    <source>
        <strain evidence="4">MBIC 11017</strain>
        <plasmid evidence="4">Plasmid pREB6</plasmid>
    </source>
</reference>
<dbReference type="HOGENOM" id="CLU_779925_0_0_3"/>
<gene>
    <name evidence="3" type="ordered locus">AM1_F0130</name>
</gene>
<feature type="compositionally biased region" description="Basic residues" evidence="1">
    <location>
        <begin position="203"/>
        <end position="214"/>
    </location>
</feature>
<evidence type="ECO:0000259" key="2">
    <source>
        <dbReference type="Pfam" id="PF02195"/>
    </source>
</evidence>
<dbReference type="Pfam" id="PF02195">
    <property type="entry name" value="ParB_N"/>
    <property type="match status" value="1"/>
</dbReference>
<dbReference type="EMBL" id="CP000843">
    <property type="protein sequence ID" value="ABW33054.1"/>
    <property type="molecule type" value="Genomic_DNA"/>
</dbReference>
<sequence>MPPQKPQSNSSEPTVQSIVIANIRVDGGTQPRSQLYEEVVAEYAEEMKEGADFPPVTVYFDGKEYWLADGFHRVRAKETLGEKKVAAEVYCGTQRDAVLYAVGANAKHGLRRTNADKRRSVERLLRDYEWSRWSDREISRKCGVSSTMVNNLRKSIESPEQSSAKDDNFISDDLSKIRLAQRGGKTYEIDTTNLSKINQKKTLSPRRKRAKKQPKSTSESIEAPPKRVRPGEVWKLGRFHFLFCGNPDSDEFQQLLPSEISLLLVFPQSSEQWPQTRPQNARSVVVFDTPFGEDLHLETLRGIIENSLAGTTDANDPVVIINLLDPSLFILIDDLQCRCCCAEPDPQRCSDALTAWSVTNQPSKRL</sequence>
<protein>
    <submittedName>
        <fullName evidence="3">Streptomycin biosynthesis operon possible regulatory protein, putative</fullName>
    </submittedName>
</protein>
<dbReference type="Gene3D" id="3.90.1530.10">
    <property type="entry name" value="Conserved hypothetical protein from pyrococcus furiosus pfu- 392566-001, ParB domain"/>
    <property type="match status" value="1"/>
</dbReference>
<feature type="region of interest" description="Disordered" evidence="1">
    <location>
        <begin position="197"/>
        <end position="227"/>
    </location>
</feature>
<dbReference type="RefSeq" id="WP_012168193.1">
    <property type="nucleotide sequence ID" value="NC_009931.1"/>
</dbReference>
<dbReference type="OrthoDB" id="569300at2"/>
<dbReference type="Proteomes" id="UP000000268">
    <property type="component" value="Plasmid pREB6"/>
</dbReference>
<dbReference type="SUPFAM" id="SSF110849">
    <property type="entry name" value="ParB/Sulfiredoxin"/>
    <property type="match status" value="1"/>
</dbReference>
<proteinExistence type="predicted"/>
<evidence type="ECO:0000256" key="1">
    <source>
        <dbReference type="SAM" id="MobiDB-lite"/>
    </source>
</evidence>
<dbReference type="KEGG" id="amr:AM1_F0130"/>
<dbReference type="InterPro" id="IPR036086">
    <property type="entry name" value="ParB/Sulfiredoxin_sf"/>
</dbReference>
<keyword evidence="4" id="KW-1185">Reference proteome</keyword>
<organism evidence="3 4">
    <name type="scientific">Acaryochloris marina (strain MBIC 11017)</name>
    <dbReference type="NCBI Taxonomy" id="329726"/>
    <lineage>
        <taxon>Bacteria</taxon>
        <taxon>Bacillati</taxon>
        <taxon>Cyanobacteriota</taxon>
        <taxon>Cyanophyceae</taxon>
        <taxon>Acaryochloridales</taxon>
        <taxon>Acaryochloridaceae</taxon>
        <taxon>Acaryochloris</taxon>
    </lineage>
</organism>
<dbReference type="InterPro" id="IPR003115">
    <property type="entry name" value="ParB_N"/>
</dbReference>
<geneLocation type="plasmid" evidence="3 4">
    <name>pREB6</name>
</geneLocation>